<accession>A0ABQ2VQ92</accession>
<sequence>MTATGAVRAVRVVPAEPRRSVPLGGPCRADTRPGRRGSGAALPASRPAADPVAAGSLPEDVVDRPVLSMAVHAVRIIAREAGCSEACGAGQVPGRAGPGRRSAPVSRGRARGR</sequence>
<dbReference type="RefSeq" id="WP_189539825.1">
    <property type="nucleotide sequence ID" value="NZ_BMTF01000001.1"/>
</dbReference>
<name>A0ABQ2VQ92_9ACTN</name>
<reference evidence="3" key="1">
    <citation type="journal article" date="2019" name="Int. J. Syst. Evol. Microbiol.">
        <title>The Global Catalogue of Microorganisms (GCM) 10K type strain sequencing project: providing services to taxonomists for standard genome sequencing and annotation.</title>
        <authorList>
            <consortium name="The Broad Institute Genomics Platform"/>
            <consortium name="The Broad Institute Genome Sequencing Center for Infectious Disease"/>
            <person name="Wu L."/>
            <person name="Ma J."/>
        </authorList>
    </citation>
    <scope>NUCLEOTIDE SEQUENCE [LARGE SCALE GENOMIC DNA]</scope>
    <source>
        <strain evidence="3">JCM 4376</strain>
    </source>
</reference>
<comment type="caution">
    <text evidence="2">The sequence shown here is derived from an EMBL/GenBank/DDBJ whole genome shotgun (WGS) entry which is preliminary data.</text>
</comment>
<proteinExistence type="predicted"/>
<protein>
    <submittedName>
        <fullName evidence="2">Uncharacterized protein</fullName>
    </submittedName>
</protein>
<dbReference type="Proteomes" id="UP000660675">
    <property type="component" value="Unassembled WGS sequence"/>
</dbReference>
<feature type="region of interest" description="Disordered" evidence="1">
    <location>
        <begin position="1"/>
        <end position="56"/>
    </location>
</feature>
<feature type="compositionally biased region" description="Low complexity" evidence="1">
    <location>
        <begin position="1"/>
        <end position="15"/>
    </location>
</feature>
<gene>
    <name evidence="2" type="ORF">GCM10015535_01440</name>
</gene>
<evidence type="ECO:0000313" key="2">
    <source>
        <dbReference type="EMBL" id="GGV73794.1"/>
    </source>
</evidence>
<dbReference type="EMBL" id="BMTF01000001">
    <property type="protein sequence ID" value="GGV73794.1"/>
    <property type="molecule type" value="Genomic_DNA"/>
</dbReference>
<feature type="region of interest" description="Disordered" evidence="1">
    <location>
        <begin position="87"/>
        <end position="113"/>
    </location>
</feature>
<evidence type="ECO:0000313" key="3">
    <source>
        <dbReference type="Proteomes" id="UP000660675"/>
    </source>
</evidence>
<keyword evidence="3" id="KW-1185">Reference proteome</keyword>
<evidence type="ECO:0000256" key="1">
    <source>
        <dbReference type="SAM" id="MobiDB-lite"/>
    </source>
</evidence>
<organism evidence="2 3">
    <name type="scientific">Streptomyces gelaticus</name>
    <dbReference type="NCBI Taxonomy" id="285446"/>
    <lineage>
        <taxon>Bacteria</taxon>
        <taxon>Bacillati</taxon>
        <taxon>Actinomycetota</taxon>
        <taxon>Actinomycetes</taxon>
        <taxon>Kitasatosporales</taxon>
        <taxon>Streptomycetaceae</taxon>
        <taxon>Streptomyces</taxon>
    </lineage>
</organism>